<protein>
    <submittedName>
        <fullName evidence="4">Uncharacterized protein LOC107473041</fullName>
    </submittedName>
</protein>
<evidence type="ECO:0000256" key="1">
    <source>
        <dbReference type="SAM" id="MobiDB-lite"/>
    </source>
</evidence>
<reference evidence="3" key="1">
    <citation type="journal article" date="2016" name="Nat. Genet.">
        <title>The genome sequences of Arachis duranensis and Arachis ipaensis, the diploid ancestors of cultivated peanut.</title>
        <authorList>
            <person name="Bertioli D.J."/>
            <person name="Cannon S.B."/>
            <person name="Froenicke L."/>
            <person name="Huang G."/>
            <person name="Farmer A.D."/>
            <person name="Cannon E.K."/>
            <person name="Liu X."/>
            <person name="Gao D."/>
            <person name="Clevenger J."/>
            <person name="Dash S."/>
            <person name="Ren L."/>
            <person name="Moretzsohn M.C."/>
            <person name="Shirasawa K."/>
            <person name="Huang W."/>
            <person name="Vidigal B."/>
            <person name="Abernathy B."/>
            <person name="Chu Y."/>
            <person name="Niederhuth C.E."/>
            <person name="Umale P."/>
            <person name="Araujo A.C."/>
            <person name="Kozik A."/>
            <person name="Kim K.D."/>
            <person name="Burow M.D."/>
            <person name="Varshney R.K."/>
            <person name="Wang X."/>
            <person name="Zhang X."/>
            <person name="Barkley N."/>
            <person name="Guimaraes P.M."/>
            <person name="Isobe S."/>
            <person name="Guo B."/>
            <person name="Liao B."/>
            <person name="Stalker H.T."/>
            <person name="Schmitz R.J."/>
            <person name="Scheffler B.E."/>
            <person name="Leal-Bertioli S.C."/>
            <person name="Xun X."/>
            <person name="Jackson S.A."/>
            <person name="Michelmore R."/>
            <person name="Ozias-Akins P."/>
        </authorList>
    </citation>
    <scope>NUCLEOTIDE SEQUENCE [LARGE SCALE GENOMIC DNA]</scope>
    <source>
        <strain evidence="3">cv. V14167</strain>
    </source>
</reference>
<gene>
    <name evidence="4" type="primary">LOC107473041</name>
</gene>
<evidence type="ECO:0000313" key="4">
    <source>
        <dbReference type="RefSeq" id="XP_015948055.1"/>
    </source>
</evidence>
<feature type="region of interest" description="Disordered" evidence="1">
    <location>
        <begin position="1"/>
        <end position="35"/>
    </location>
</feature>
<dbReference type="Proteomes" id="UP000515211">
    <property type="component" value="Chromosome 2"/>
</dbReference>
<proteinExistence type="predicted"/>
<reference evidence="4" key="2">
    <citation type="submission" date="2025-08" db="UniProtKB">
        <authorList>
            <consortium name="RefSeq"/>
        </authorList>
    </citation>
    <scope>IDENTIFICATION</scope>
    <source>
        <tissue evidence="4">Whole plant</tissue>
    </source>
</reference>
<name>A0A6P4BXF7_ARADU</name>
<feature type="domain" description="Retrotransposon gag" evidence="2">
    <location>
        <begin position="114"/>
        <end position="203"/>
    </location>
</feature>
<dbReference type="KEGG" id="adu:107473041"/>
<sequence>MAAQITELNHVRIEHDETHHQQLEDNEHHSQPSYVSETIRANEVQPEDDKGESDELVGPFTEEVMNFELPKRFTLPLTLTPYDGLGDPKKFLKKFRSIMIVNGASDIVLCHCFLNYLDGPALDWLCALPAGSISRFQQLAKLFEDHFAKSTIYLHDSEYLNTIKQGQNESLKDYMTRFTKVAISIPDLHPEVYLHAIKSGLRPGKFQEIIAVAKPKTLAEFWEKAEGQIDIDELRQARKSDKLNYRDDDRTPNSKKGFKLTPRFDSYMQFNTKWEDIIKEILNSKLIKPPRKVGTYQDTKNVDKSKYCAFHQKHGHTTDDCVVAKDLLERLARQGHLDKYIGGHIQKCSTPSRNEDSSEQQHRGKERTTPNQYEKPRGIINCISGGYAGGGSSSSARKRSYRAICSVDGSRLEATLTTQLPQVTFTHADFNSNINNLDDPVVITLQLGDLLVRKVLLDPGSSADVLFYTTFQKMKLSDNALQQTGGLLVGFSGERVPILGSVWLQTTLGEHPVSKTCDIQYLVVDCFSPYNLILGRPFLNKFGAIVSTVHLCVKFPSQHNQVVTIHGDHKEARQCYNISMKLPTHFKQQVNNLHHAANNSALADLDPRADFLERPTPSEDL</sequence>
<dbReference type="GeneID" id="107473041"/>
<evidence type="ECO:0000313" key="3">
    <source>
        <dbReference type="Proteomes" id="UP000515211"/>
    </source>
</evidence>
<accession>A0A6P4BXF7</accession>
<dbReference type="Gene3D" id="2.40.70.10">
    <property type="entry name" value="Acid Proteases"/>
    <property type="match status" value="1"/>
</dbReference>
<dbReference type="InterPro" id="IPR021109">
    <property type="entry name" value="Peptidase_aspartic_dom_sf"/>
</dbReference>
<evidence type="ECO:0000259" key="2">
    <source>
        <dbReference type="Pfam" id="PF03732"/>
    </source>
</evidence>
<feature type="compositionally biased region" description="Basic and acidic residues" evidence="1">
    <location>
        <begin position="353"/>
        <end position="368"/>
    </location>
</feature>
<feature type="compositionally biased region" description="Basic and acidic residues" evidence="1">
    <location>
        <begin position="9"/>
        <end position="30"/>
    </location>
</feature>
<dbReference type="AlphaFoldDB" id="A0A6P4BXF7"/>
<dbReference type="PANTHER" id="PTHR33223:SF10">
    <property type="entry name" value="AMINOTRANSFERASE-LIKE PLANT MOBILE DOMAIN-CONTAINING PROTEIN"/>
    <property type="match status" value="1"/>
</dbReference>
<dbReference type="PANTHER" id="PTHR33223">
    <property type="entry name" value="CCHC-TYPE DOMAIN-CONTAINING PROTEIN"/>
    <property type="match status" value="1"/>
</dbReference>
<dbReference type="InterPro" id="IPR005162">
    <property type="entry name" value="Retrotrans_gag_dom"/>
</dbReference>
<dbReference type="RefSeq" id="XP_015948055.1">
    <property type="nucleotide sequence ID" value="XM_016092569.1"/>
</dbReference>
<keyword evidence="3" id="KW-1185">Reference proteome</keyword>
<dbReference type="CDD" id="cd00303">
    <property type="entry name" value="retropepsin_like"/>
    <property type="match status" value="1"/>
</dbReference>
<feature type="region of interest" description="Disordered" evidence="1">
    <location>
        <begin position="343"/>
        <end position="375"/>
    </location>
</feature>
<organism evidence="3 4">
    <name type="scientific">Arachis duranensis</name>
    <name type="common">Wild peanut</name>
    <dbReference type="NCBI Taxonomy" id="130453"/>
    <lineage>
        <taxon>Eukaryota</taxon>
        <taxon>Viridiplantae</taxon>
        <taxon>Streptophyta</taxon>
        <taxon>Embryophyta</taxon>
        <taxon>Tracheophyta</taxon>
        <taxon>Spermatophyta</taxon>
        <taxon>Magnoliopsida</taxon>
        <taxon>eudicotyledons</taxon>
        <taxon>Gunneridae</taxon>
        <taxon>Pentapetalae</taxon>
        <taxon>rosids</taxon>
        <taxon>fabids</taxon>
        <taxon>Fabales</taxon>
        <taxon>Fabaceae</taxon>
        <taxon>Papilionoideae</taxon>
        <taxon>50 kb inversion clade</taxon>
        <taxon>dalbergioids sensu lato</taxon>
        <taxon>Dalbergieae</taxon>
        <taxon>Pterocarpus clade</taxon>
        <taxon>Arachis</taxon>
    </lineage>
</organism>
<dbReference type="Pfam" id="PF03732">
    <property type="entry name" value="Retrotrans_gag"/>
    <property type="match status" value="1"/>
</dbReference>